<dbReference type="AlphaFoldDB" id="A0A172ZB02"/>
<keyword evidence="1" id="KW-0614">Plasmid</keyword>
<accession>A0A172ZB02</accession>
<evidence type="ECO:0000313" key="2">
    <source>
        <dbReference type="Proteomes" id="UP000077829"/>
    </source>
</evidence>
<geneLocation type="plasmid" evidence="2">
    <name>pp27494_1</name>
</geneLocation>
<gene>
    <name evidence="1" type="ORF">A7J50_5933</name>
</gene>
<dbReference type="Gene3D" id="3.30.1460.10">
    <property type="match status" value="1"/>
</dbReference>
<organism evidence="1 2">
    <name type="scientific">Pseudomonas antarctica</name>
    <dbReference type="NCBI Taxonomy" id="219572"/>
    <lineage>
        <taxon>Bacteria</taxon>
        <taxon>Pseudomonadati</taxon>
        <taxon>Pseudomonadota</taxon>
        <taxon>Gammaproteobacteria</taxon>
        <taxon>Pseudomonadales</taxon>
        <taxon>Pseudomonadaceae</taxon>
        <taxon>Pseudomonas</taxon>
    </lineage>
</organism>
<dbReference type="EMBL" id="CP015601">
    <property type="protein sequence ID" value="ANF89249.1"/>
    <property type="molecule type" value="Genomic_DNA"/>
</dbReference>
<dbReference type="Proteomes" id="UP000077829">
    <property type="component" value="Plasmid pP27494_1"/>
</dbReference>
<reference evidence="1 2" key="1">
    <citation type="submission" date="2016-05" db="EMBL/GenBank/DDBJ databases">
        <title>Complete genome sequence of Pseudomonas antarctica PAMC 27494.</title>
        <authorList>
            <person name="Lee J."/>
        </authorList>
    </citation>
    <scope>NUCLEOTIDE SEQUENCE [LARGE SCALE GENOMIC DNA]</scope>
    <source>
        <strain evidence="1 2">PAMC 27494</strain>
        <plasmid evidence="2">Plasmid pp27494_1</plasmid>
    </source>
</reference>
<dbReference type="SUPFAM" id="SSF69635">
    <property type="entry name" value="Type III secretory system chaperone-like"/>
    <property type="match status" value="1"/>
</dbReference>
<dbReference type="CDD" id="cd17020">
    <property type="entry name" value="T3SC_IA_ShcM-like"/>
    <property type="match status" value="1"/>
</dbReference>
<dbReference type="KEGG" id="panr:A7J50_5933"/>
<name>A0A172ZB02_9PSED</name>
<sequence length="176" mass="20042">MHSLPTHLSDRSGILRSVLKKPETQRVRLENKNMANEHFRQLVDEICQLTLIPRASLLYESPQLTVRGVDFSLRPLENADAETVLMHADFGPLPARQREAILLRLLDTNFHLIDGVRHSSFSHNEHTGHVMFGGALALESTTAAQVLLLMGHIAEYAQAWRKHYFLDDQRARARAF</sequence>
<proteinExistence type="predicted"/>
<dbReference type="PATRIC" id="fig|219572.3.peg.6087"/>
<evidence type="ECO:0000313" key="1">
    <source>
        <dbReference type="EMBL" id="ANF89249.1"/>
    </source>
</evidence>
<protein>
    <submittedName>
        <fullName evidence="1">Type III chaperone ShcM</fullName>
    </submittedName>
</protein>